<dbReference type="Proteomes" id="UP000829685">
    <property type="component" value="Unassembled WGS sequence"/>
</dbReference>
<feature type="signal peptide" evidence="1">
    <location>
        <begin position="1"/>
        <end position="21"/>
    </location>
</feature>
<feature type="chain" id="PRO_5040468554" description="Secreted protein" evidence="1">
    <location>
        <begin position="22"/>
        <end position="146"/>
    </location>
</feature>
<evidence type="ECO:0000313" key="3">
    <source>
        <dbReference type="Proteomes" id="UP000829685"/>
    </source>
</evidence>
<name>A0A9Q0AS83_9PEZI</name>
<reference evidence="2" key="1">
    <citation type="submission" date="2021-03" db="EMBL/GenBank/DDBJ databases">
        <title>Revisited historic fungal species revealed as producer of novel bioactive compounds through whole genome sequencing and comparative genomics.</title>
        <authorList>
            <person name="Vignolle G.A."/>
            <person name="Hochenegger N."/>
            <person name="Mach R.L."/>
            <person name="Mach-Aigner A.R."/>
            <person name="Javad Rahimi M."/>
            <person name="Salim K.A."/>
            <person name="Chan C.M."/>
            <person name="Lim L.B.L."/>
            <person name="Cai F."/>
            <person name="Druzhinina I.S."/>
            <person name="U'Ren J.M."/>
            <person name="Derntl C."/>
        </authorList>
    </citation>
    <scope>NUCLEOTIDE SEQUENCE</scope>
    <source>
        <strain evidence="2">TUCIM 5799</strain>
    </source>
</reference>
<organism evidence="2 3">
    <name type="scientific">Neoarthrinium moseri</name>
    <dbReference type="NCBI Taxonomy" id="1658444"/>
    <lineage>
        <taxon>Eukaryota</taxon>
        <taxon>Fungi</taxon>
        <taxon>Dikarya</taxon>
        <taxon>Ascomycota</taxon>
        <taxon>Pezizomycotina</taxon>
        <taxon>Sordariomycetes</taxon>
        <taxon>Xylariomycetidae</taxon>
        <taxon>Amphisphaeriales</taxon>
        <taxon>Apiosporaceae</taxon>
        <taxon>Neoarthrinium</taxon>
    </lineage>
</organism>
<comment type="caution">
    <text evidence="2">The sequence shown here is derived from an EMBL/GenBank/DDBJ whole genome shotgun (WGS) entry which is preliminary data.</text>
</comment>
<gene>
    <name evidence="2" type="ORF">JX265_005231</name>
</gene>
<evidence type="ECO:0000256" key="1">
    <source>
        <dbReference type="SAM" id="SignalP"/>
    </source>
</evidence>
<proteinExistence type="predicted"/>
<keyword evidence="1" id="KW-0732">Signal</keyword>
<evidence type="ECO:0008006" key="4">
    <source>
        <dbReference type="Google" id="ProtNLM"/>
    </source>
</evidence>
<dbReference type="AlphaFoldDB" id="A0A9Q0AS83"/>
<dbReference type="EMBL" id="JAFIMR010000010">
    <property type="protein sequence ID" value="KAI1873609.1"/>
    <property type="molecule type" value="Genomic_DNA"/>
</dbReference>
<keyword evidence="3" id="KW-1185">Reference proteome</keyword>
<protein>
    <recommendedName>
        <fullName evidence="4">Secreted protein</fullName>
    </recommendedName>
</protein>
<evidence type="ECO:0000313" key="2">
    <source>
        <dbReference type="EMBL" id="KAI1873609.1"/>
    </source>
</evidence>
<sequence length="146" mass="15893">MKPLTITLGVFTAVLWSFVTGAPTTTAPFDATLHQARHCRGSKVAIAFSNDWTGKYARREICQDNEAVAVSDIYAGSAIDNGDGEFRATSIALVGGLGTHPYCTIQQLDRPLTDRITYIKLGDDPDRLERVDVSDWTIRCAGRSGD</sequence>
<accession>A0A9Q0AS83</accession>